<organism evidence="1 2">
    <name type="scientific">Botrytis deweyae</name>
    <dbReference type="NCBI Taxonomy" id="2478750"/>
    <lineage>
        <taxon>Eukaryota</taxon>
        <taxon>Fungi</taxon>
        <taxon>Dikarya</taxon>
        <taxon>Ascomycota</taxon>
        <taxon>Pezizomycotina</taxon>
        <taxon>Leotiomycetes</taxon>
        <taxon>Helotiales</taxon>
        <taxon>Sclerotiniaceae</taxon>
        <taxon>Botrytis</taxon>
    </lineage>
</organism>
<reference evidence="1 2" key="1">
    <citation type="journal article" date="2020" name="Genome Biol. Evol.">
        <title>Comparative genomics of Sclerotiniaceae.</title>
        <authorList>
            <person name="Valero Jimenez C.A."/>
            <person name="Steentjes M."/>
            <person name="Scholten O.E."/>
            <person name="Van Kan J.A.L."/>
        </authorList>
    </citation>
    <scope>NUCLEOTIDE SEQUENCE [LARGE SCALE GENOMIC DNA]</scope>
    <source>
        <strain evidence="1 2">B1</strain>
    </source>
</reference>
<comment type="caution">
    <text evidence="1">The sequence shown here is derived from an EMBL/GenBank/DDBJ whole genome shotgun (WGS) entry which is preliminary data.</text>
</comment>
<dbReference type="EMBL" id="RCSX01000057">
    <property type="protein sequence ID" value="KAF7910499.1"/>
    <property type="molecule type" value="Genomic_DNA"/>
</dbReference>
<evidence type="ECO:0000313" key="2">
    <source>
        <dbReference type="Proteomes" id="UP000783213"/>
    </source>
</evidence>
<keyword evidence="2" id="KW-1185">Reference proteome</keyword>
<evidence type="ECO:0000313" key="1">
    <source>
        <dbReference type="EMBL" id="KAF7910499.1"/>
    </source>
</evidence>
<name>A0ABQ7I445_9HELO</name>
<proteinExistence type="predicted"/>
<dbReference type="RefSeq" id="XP_038803971.1">
    <property type="nucleotide sequence ID" value="XM_038959655.1"/>
</dbReference>
<evidence type="ECO:0008006" key="3">
    <source>
        <dbReference type="Google" id="ProtNLM"/>
    </source>
</evidence>
<dbReference type="GeneID" id="62238802"/>
<dbReference type="Proteomes" id="UP000783213">
    <property type="component" value="Unassembled WGS sequence"/>
</dbReference>
<gene>
    <name evidence="1" type="ORF">EAE98_012031</name>
</gene>
<sequence length="61" mass="7245">MAKIEFGKHPQWTWYKNRFRRLATWHANWAIMGDRAYNVSDRSEVLGEMKGLSIYTPAEDN</sequence>
<protein>
    <recommendedName>
        <fullName evidence="3">DDE Tnp4 domain-containing protein</fullName>
    </recommendedName>
</protein>
<accession>A0ABQ7I445</accession>